<feature type="compositionally biased region" description="Low complexity" evidence="1">
    <location>
        <begin position="209"/>
        <end position="223"/>
    </location>
</feature>
<comment type="caution">
    <text evidence="2">The sequence shown here is derived from an EMBL/GenBank/DDBJ whole genome shotgun (WGS) entry which is preliminary data.</text>
</comment>
<feature type="region of interest" description="Disordered" evidence="1">
    <location>
        <begin position="23"/>
        <end position="67"/>
    </location>
</feature>
<feature type="region of interest" description="Disordered" evidence="1">
    <location>
        <begin position="174"/>
        <end position="393"/>
    </location>
</feature>
<dbReference type="EMBL" id="JAIQCJ010001134">
    <property type="protein sequence ID" value="KAJ8792138.1"/>
    <property type="molecule type" value="Genomic_DNA"/>
</dbReference>
<evidence type="ECO:0000313" key="3">
    <source>
        <dbReference type="Proteomes" id="UP001159641"/>
    </source>
</evidence>
<evidence type="ECO:0000256" key="1">
    <source>
        <dbReference type="SAM" id="MobiDB-lite"/>
    </source>
</evidence>
<dbReference type="Proteomes" id="UP001159641">
    <property type="component" value="Unassembled WGS sequence"/>
</dbReference>
<organism evidence="2 3">
    <name type="scientific">Eschrichtius robustus</name>
    <name type="common">California gray whale</name>
    <name type="synonym">Eschrichtius gibbosus</name>
    <dbReference type="NCBI Taxonomy" id="9764"/>
    <lineage>
        <taxon>Eukaryota</taxon>
        <taxon>Metazoa</taxon>
        <taxon>Chordata</taxon>
        <taxon>Craniata</taxon>
        <taxon>Vertebrata</taxon>
        <taxon>Euteleostomi</taxon>
        <taxon>Mammalia</taxon>
        <taxon>Eutheria</taxon>
        <taxon>Laurasiatheria</taxon>
        <taxon>Artiodactyla</taxon>
        <taxon>Whippomorpha</taxon>
        <taxon>Cetacea</taxon>
        <taxon>Mysticeti</taxon>
        <taxon>Eschrichtiidae</taxon>
        <taxon>Eschrichtius</taxon>
    </lineage>
</organism>
<protein>
    <submittedName>
        <fullName evidence="2">Uncharacterized protein</fullName>
    </submittedName>
</protein>
<evidence type="ECO:0000313" key="2">
    <source>
        <dbReference type="EMBL" id="KAJ8792138.1"/>
    </source>
</evidence>
<accession>A0AB34HIP2</accession>
<feature type="compositionally biased region" description="Gly residues" evidence="1">
    <location>
        <begin position="194"/>
        <end position="208"/>
    </location>
</feature>
<proteinExistence type="predicted"/>
<gene>
    <name evidence="2" type="ORF">J1605_019989</name>
</gene>
<feature type="compositionally biased region" description="Basic and acidic residues" evidence="1">
    <location>
        <begin position="307"/>
        <end position="318"/>
    </location>
</feature>
<reference evidence="2 3" key="1">
    <citation type="submission" date="2022-11" db="EMBL/GenBank/DDBJ databases">
        <title>Whole genome sequence of Eschrichtius robustus ER-17-0199.</title>
        <authorList>
            <person name="Bruniche-Olsen A."/>
            <person name="Black A.N."/>
            <person name="Fields C.J."/>
            <person name="Walden K."/>
            <person name="Dewoody J.A."/>
        </authorList>
    </citation>
    <scope>NUCLEOTIDE SEQUENCE [LARGE SCALE GENOMIC DNA]</scope>
    <source>
        <strain evidence="2">ER-17-0199</strain>
        <tissue evidence="2">Blubber</tissue>
    </source>
</reference>
<keyword evidence="3" id="KW-1185">Reference proteome</keyword>
<feature type="compositionally biased region" description="Polar residues" evidence="1">
    <location>
        <begin position="24"/>
        <end position="37"/>
    </location>
</feature>
<name>A0AB34HIP2_ESCRO</name>
<dbReference type="AlphaFoldDB" id="A0AB34HIP2"/>
<sequence>MGVGHVISIQFFQHPLLFEGHETPPSSSGLAPCQVSSPEKDDLFPSTSDSGRLPIPSHYGQELGPDKQGLDSFRVKQKFFSRSQEPTASFPVPYDLPPELYGSKGEDFKGSDQVFFARESQWSIGPGSQRFLEEGWLGWRHHLIPALAQPRWPQGYSSQPQKICLWGSARPGWERRSPRVAQQGAGHQQAETSAGGGSARPGGGGRGGVATAAASRAAPPVAASERADQARQSAACTSAPRAEGPGGQSWQSGAEGATPRKSARRTPRSVGGGREVGTREQRSAQSLCPYARPGPAPASKRRQPGRWPERPEAPRDAEPGTQHCGSIWGGTSSTSGLRPRVLDVSGLRSDGQGDGDRGAPLTRQPPRPPDLCFGGRSNPPEFALKMRHAPSPV</sequence>
<feature type="compositionally biased region" description="Low complexity" evidence="1">
    <location>
        <begin position="325"/>
        <end position="336"/>
    </location>
</feature>